<dbReference type="AlphaFoldDB" id="A0A1Y5SHP2"/>
<keyword evidence="2" id="KW-1185">Reference proteome</keyword>
<evidence type="ECO:0000313" key="1">
    <source>
        <dbReference type="EMBL" id="SLN39896.1"/>
    </source>
</evidence>
<dbReference type="Proteomes" id="UP000193623">
    <property type="component" value="Unassembled WGS sequence"/>
</dbReference>
<accession>A0A1Y5SHP2</accession>
<name>A0A1Y5SHP2_9RHOB</name>
<evidence type="ECO:0000313" key="2">
    <source>
        <dbReference type="Proteomes" id="UP000193623"/>
    </source>
</evidence>
<sequence>MVTPSAWEERRFVYMELTHLNAINPAQTAKADHGPVVHLSVNVCTRAMMGKVQFAR</sequence>
<dbReference type="EMBL" id="FWFT01000003">
    <property type="protein sequence ID" value="SLN39896.1"/>
    <property type="molecule type" value="Genomic_DNA"/>
</dbReference>
<organism evidence="1 2">
    <name type="scientific">Pseudooctadecabacter jejudonensis</name>
    <dbReference type="NCBI Taxonomy" id="1391910"/>
    <lineage>
        <taxon>Bacteria</taxon>
        <taxon>Pseudomonadati</taxon>
        <taxon>Pseudomonadota</taxon>
        <taxon>Alphaproteobacteria</taxon>
        <taxon>Rhodobacterales</taxon>
        <taxon>Paracoccaceae</taxon>
        <taxon>Pseudooctadecabacter</taxon>
    </lineage>
</organism>
<gene>
    <name evidence="1" type="ORF">PSJ8397_01977</name>
</gene>
<protein>
    <submittedName>
        <fullName evidence="1">Uncharacterized protein</fullName>
    </submittedName>
</protein>
<reference evidence="1 2" key="1">
    <citation type="submission" date="2017-03" db="EMBL/GenBank/DDBJ databases">
        <authorList>
            <person name="Afonso C.L."/>
            <person name="Miller P.J."/>
            <person name="Scott M.A."/>
            <person name="Spackman E."/>
            <person name="Goraichik I."/>
            <person name="Dimitrov K.M."/>
            <person name="Suarez D.L."/>
            <person name="Swayne D.E."/>
        </authorList>
    </citation>
    <scope>NUCLEOTIDE SEQUENCE [LARGE SCALE GENOMIC DNA]</scope>
    <source>
        <strain evidence="1 2">CECT 8397</strain>
    </source>
</reference>
<proteinExistence type="predicted"/>